<sequence>MQSTEFVVEGNHHLAQLMSPGVCAEGVDRMLRAIRKHLGMDVAFISHFRPPDRVLTHVDSVPNGPLQQDQSIPLKEGYCLKVVQGELPQCIPDTACVPATQHIAATHAIPIGSHLSVPVRLENGQIYGTLCCFSYLPNPSLGERDMQLMRALADILAARLDESAAAEQARQGLAGEVRSAMEHGAPRIVFQPICRIADRTICGFESLSRFDIEPRRAPDQWFELADRAGLGLELELHAITKALTALERLPSSCSLSVNSSPELILTGRLYPLLDRMTDLSRVVLEITEHAAVQDYQALALSLEPFRRRGARLAVDDAGAGYSSMRHILNLAPEIIKLDISLTQHIDSDEKRRALAKGLTSFAHEIGSLVIAEGVERPEELDMLQKLGVDCAQGYLLSKPLELEAAAVFSLS</sequence>
<proteinExistence type="predicted"/>
<dbReference type="CDD" id="cd01948">
    <property type="entry name" value="EAL"/>
    <property type="match status" value="1"/>
</dbReference>
<evidence type="ECO:0000259" key="1">
    <source>
        <dbReference type="PROSITE" id="PS50883"/>
    </source>
</evidence>
<feature type="domain" description="EAL" evidence="1">
    <location>
        <begin position="170"/>
        <end position="411"/>
    </location>
</feature>
<dbReference type="SUPFAM" id="SSF55781">
    <property type="entry name" value="GAF domain-like"/>
    <property type="match status" value="1"/>
</dbReference>
<dbReference type="Pfam" id="PF01590">
    <property type="entry name" value="GAF"/>
    <property type="match status" value="1"/>
</dbReference>
<dbReference type="PANTHER" id="PTHR33121:SF76">
    <property type="entry name" value="SIGNALING PROTEIN"/>
    <property type="match status" value="1"/>
</dbReference>
<organism evidence="2 3">
    <name type="scientific">Comamonas guangdongensis</name>
    <dbReference type="NCBI Taxonomy" id="510515"/>
    <lineage>
        <taxon>Bacteria</taxon>
        <taxon>Pseudomonadati</taxon>
        <taxon>Pseudomonadota</taxon>
        <taxon>Betaproteobacteria</taxon>
        <taxon>Burkholderiales</taxon>
        <taxon>Comamonadaceae</taxon>
        <taxon>Comamonas</taxon>
    </lineage>
</organism>
<dbReference type="SMART" id="SM00065">
    <property type="entry name" value="GAF"/>
    <property type="match status" value="1"/>
</dbReference>
<dbReference type="Gene3D" id="3.30.450.40">
    <property type="match status" value="1"/>
</dbReference>
<protein>
    <submittedName>
        <fullName evidence="2">EAL domain-containing protein</fullName>
    </submittedName>
</protein>
<dbReference type="InterPro" id="IPR035919">
    <property type="entry name" value="EAL_sf"/>
</dbReference>
<dbReference type="PROSITE" id="PS50883">
    <property type="entry name" value="EAL"/>
    <property type="match status" value="1"/>
</dbReference>
<reference evidence="2 3" key="1">
    <citation type="journal article" date="2013" name="Int. J. Syst. Evol. Microbiol.">
        <title>Comamonas guangdongensis sp. nov., isolated from subterranean forest sediment, and emended description of the genus Comamonas.</title>
        <authorList>
            <person name="Zhang J."/>
            <person name="Wang Y."/>
            <person name="Zhou S."/>
            <person name="Wu C."/>
            <person name="He J."/>
            <person name="Li F."/>
        </authorList>
    </citation>
    <scope>NUCLEOTIDE SEQUENCE [LARGE SCALE GENOMIC DNA]</scope>
    <source>
        <strain evidence="2 3">CCTCC AB2011133</strain>
    </source>
</reference>
<dbReference type="RefSeq" id="WP_369336715.1">
    <property type="nucleotide sequence ID" value="NZ_JBFYGN010000001.1"/>
</dbReference>
<gene>
    <name evidence="2" type="ORF">AB6724_01420</name>
</gene>
<dbReference type="EMBL" id="JBFYGN010000001">
    <property type="protein sequence ID" value="MEX8191494.1"/>
    <property type="molecule type" value="Genomic_DNA"/>
</dbReference>
<dbReference type="InterPro" id="IPR029016">
    <property type="entry name" value="GAF-like_dom_sf"/>
</dbReference>
<dbReference type="SUPFAM" id="SSF141868">
    <property type="entry name" value="EAL domain-like"/>
    <property type="match status" value="1"/>
</dbReference>
<dbReference type="InterPro" id="IPR003018">
    <property type="entry name" value="GAF"/>
</dbReference>
<evidence type="ECO:0000313" key="3">
    <source>
        <dbReference type="Proteomes" id="UP001561046"/>
    </source>
</evidence>
<comment type="caution">
    <text evidence="2">The sequence shown here is derived from an EMBL/GenBank/DDBJ whole genome shotgun (WGS) entry which is preliminary data.</text>
</comment>
<dbReference type="InterPro" id="IPR001633">
    <property type="entry name" value="EAL_dom"/>
</dbReference>
<dbReference type="InterPro" id="IPR050706">
    <property type="entry name" value="Cyclic-di-GMP_PDE-like"/>
</dbReference>
<name>A0ABV3ZQT5_9BURK</name>
<dbReference type="SMART" id="SM00052">
    <property type="entry name" value="EAL"/>
    <property type="match status" value="1"/>
</dbReference>
<dbReference type="Gene3D" id="3.20.20.450">
    <property type="entry name" value="EAL domain"/>
    <property type="match status" value="1"/>
</dbReference>
<dbReference type="Pfam" id="PF00563">
    <property type="entry name" value="EAL"/>
    <property type="match status" value="1"/>
</dbReference>
<keyword evidence="3" id="KW-1185">Reference proteome</keyword>
<accession>A0ABV3ZQT5</accession>
<dbReference type="PANTHER" id="PTHR33121">
    <property type="entry name" value="CYCLIC DI-GMP PHOSPHODIESTERASE PDEF"/>
    <property type="match status" value="1"/>
</dbReference>
<dbReference type="Proteomes" id="UP001561046">
    <property type="component" value="Unassembled WGS sequence"/>
</dbReference>
<evidence type="ECO:0000313" key="2">
    <source>
        <dbReference type="EMBL" id="MEX8191494.1"/>
    </source>
</evidence>